<name>A0A8S0Z0F8_ARCPL</name>
<dbReference type="InterPro" id="IPR043129">
    <property type="entry name" value="ATPase_NBD"/>
</dbReference>
<dbReference type="SMART" id="SM00268">
    <property type="entry name" value="ACTIN"/>
    <property type="match status" value="1"/>
</dbReference>
<comment type="caution">
    <text evidence="3">The sequence shown here is derived from an EMBL/GenBank/DDBJ whole genome shotgun (WGS) entry which is preliminary data.</text>
</comment>
<dbReference type="Pfam" id="PF00022">
    <property type="entry name" value="Actin"/>
    <property type="match status" value="1"/>
</dbReference>
<evidence type="ECO:0000256" key="1">
    <source>
        <dbReference type="ARBA" id="ARBA00006752"/>
    </source>
</evidence>
<evidence type="ECO:0000313" key="4">
    <source>
        <dbReference type="Proteomes" id="UP000494106"/>
    </source>
</evidence>
<dbReference type="PRINTS" id="PR00190">
    <property type="entry name" value="ACTIN"/>
</dbReference>
<dbReference type="Proteomes" id="UP000494106">
    <property type="component" value="Unassembled WGS sequence"/>
</dbReference>
<evidence type="ECO:0000313" key="3">
    <source>
        <dbReference type="EMBL" id="CAB3226315.1"/>
    </source>
</evidence>
<dbReference type="AlphaFoldDB" id="A0A8S0Z0F8"/>
<protein>
    <recommendedName>
        <fullName evidence="5">Actin</fullName>
    </recommendedName>
</protein>
<dbReference type="OrthoDB" id="7340501at2759"/>
<organism evidence="3 4">
    <name type="scientific">Arctia plantaginis</name>
    <name type="common">Wood tiger moth</name>
    <name type="synonym">Phalaena plantaginis</name>
    <dbReference type="NCBI Taxonomy" id="874455"/>
    <lineage>
        <taxon>Eukaryota</taxon>
        <taxon>Metazoa</taxon>
        <taxon>Ecdysozoa</taxon>
        <taxon>Arthropoda</taxon>
        <taxon>Hexapoda</taxon>
        <taxon>Insecta</taxon>
        <taxon>Pterygota</taxon>
        <taxon>Neoptera</taxon>
        <taxon>Endopterygota</taxon>
        <taxon>Lepidoptera</taxon>
        <taxon>Glossata</taxon>
        <taxon>Ditrysia</taxon>
        <taxon>Noctuoidea</taxon>
        <taxon>Erebidae</taxon>
        <taxon>Arctiinae</taxon>
        <taxon>Arctia</taxon>
    </lineage>
</organism>
<accession>A0A8S0Z0F8</accession>
<sequence>MFGSADIFTGSSSSAYRSPPISINVCTGYTIDISISRFRRAELLDGVPIIYCGKEAIKNRGVCNLVWPVQEGMIKDWDEMEKLWHHIFYRELQVPPETARVLHTVHPLVQREDQEKMTELLFETFTLHGLYLAKSPALSMYASGRTSGVVWENGYECSYVAPVFEGFQLKHSTVITPITGKVLTNRLQTLMLNMGYSFTTPYEIDLLNEIKQNICYVAQDYENELAETSNFMDAKVKYKLPDGQHIMLGAERFQVAEALFQTGLEPDCKSKNLIDSIIASIDLCDLDYRKMFFNNIVFCGGSTLFPGLVERVKRDLTFKLKSISPVIDAMELRQYAAWAGGSMMASMVHMKDFWLSKEEYEDSGTERVVYKFY</sequence>
<dbReference type="Gene3D" id="3.30.420.40">
    <property type="match status" value="2"/>
</dbReference>
<keyword evidence="4" id="KW-1185">Reference proteome</keyword>
<evidence type="ECO:0000256" key="2">
    <source>
        <dbReference type="RuleBase" id="RU000487"/>
    </source>
</evidence>
<reference evidence="3 4" key="1">
    <citation type="submission" date="2020-04" db="EMBL/GenBank/DDBJ databases">
        <authorList>
            <person name="Wallbank WR R."/>
            <person name="Pardo Diaz C."/>
            <person name="Kozak K."/>
            <person name="Martin S."/>
            <person name="Jiggins C."/>
            <person name="Moest M."/>
            <person name="Warren A I."/>
            <person name="Byers J.R.P. K."/>
            <person name="Montejo-Kovacevich G."/>
            <person name="Yen C E."/>
        </authorList>
    </citation>
    <scope>NUCLEOTIDE SEQUENCE [LARGE SCALE GENOMIC DNA]</scope>
</reference>
<dbReference type="SUPFAM" id="SSF53067">
    <property type="entry name" value="Actin-like ATPase domain"/>
    <property type="match status" value="2"/>
</dbReference>
<dbReference type="PANTHER" id="PTHR11937">
    <property type="entry name" value="ACTIN"/>
    <property type="match status" value="1"/>
</dbReference>
<evidence type="ECO:0008006" key="5">
    <source>
        <dbReference type="Google" id="ProtNLM"/>
    </source>
</evidence>
<dbReference type="EMBL" id="CADEBC010000208">
    <property type="protein sequence ID" value="CAB3226315.1"/>
    <property type="molecule type" value="Genomic_DNA"/>
</dbReference>
<gene>
    <name evidence="3" type="ORF">APLA_LOCUS2799</name>
</gene>
<dbReference type="FunFam" id="3.30.420.40:FF:000050">
    <property type="entry name" value="Actin, alpha skeletal muscle"/>
    <property type="match status" value="1"/>
</dbReference>
<proteinExistence type="inferred from homology"/>
<dbReference type="InterPro" id="IPR004000">
    <property type="entry name" value="Actin"/>
</dbReference>
<dbReference type="Gene3D" id="3.90.640.10">
    <property type="entry name" value="Actin, Chain A, domain 4"/>
    <property type="match status" value="1"/>
</dbReference>
<comment type="similarity">
    <text evidence="1 2">Belongs to the actin family.</text>
</comment>